<dbReference type="InterPro" id="IPR008949">
    <property type="entry name" value="Isoprenoid_synthase_dom_sf"/>
</dbReference>
<protein>
    <recommendedName>
        <fullName evidence="5">Terpene synthase</fullName>
    </recommendedName>
</protein>
<dbReference type="Pfam" id="PF06330">
    <property type="entry name" value="TRI5"/>
    <property type="match status" value="1"/>
</dbReference>
<evidence type="ECO:0000313" key="4">
    <source>
        <dbReference type="Proteomes" id="UP001369815"/>
    </source>
</evidence>
<keyword evidence="4" id="KW-1185">Reference proteome</keyword>
<dbReference type="SFLD" id="SFLDG01021">
    <property type="entry name" value="Trichodiene_Synthase_Like"/>
    <property type="match status" value="1"/>
</dbReference>
<evidence type="ECO:0008006" key="5">
    <source>
        <dbReference type="Google" id="ProtNLM"/>
    </source>
</evidence>
<organism evidence="3 4">
    <name type="scientific">Daldinia eschscholtzii</name>
    <dbReference type="NCBI Taxonomy" id="292717"/>
    <lineage>
        <taxon>Eukaryota</taxon>
        <taxon>Fungi</taxon>
        <taxon>Dikarya</taxon>
        <taxon>Ascomycota</taxon>
        <taxon>Pezizomycotina</taxon>
        <taxon>Sordariomycetes</taxon>
        <taxon>Xylariomycetidae</taxon>
        <taxon>Xylariales</taxon>
        <taxon>Hypoxylaceae</taxon>
        <taxon>Daldinia</taxon>
    </lineage>
</organism>
<proteinExistence type="inferred from homology"/>
<feature type="non-terminal residue" evidence="3">
    <location>
        <position position="1"/>
    </location>
</feature>
<evidence type="ECO:0000256" key="2">
    <source>
        <dbReference type="ARBA" id="ARBA00023239"/>
    </source>
</evidence>
<dbReference type="EMBL" id="JBANMG010000002">
    <property type="protein sequence ID" value="KAK6956032.1"/>
    <property type="molecule type" value="Genomic_DNA"/>
</dbReference>
<dbReference type="Gene3D" id="1.10.600.10">
    <property type="entry name" value="Farnesyl Diphosphate Synthase"/>
    <property type="match status" value="1"/>
</dbReference>
<dbReference type="Proteomes" id="UP001369815">
    <property type="component" value="Unassembled WGS sequence"/>
</dbReference>
<gene>
    <name evidence="3" type="ORF">Daesc_001302</name>
</gene>
<reference evidence="3 4" key="1">
    <citation type="journal article" date="2024" name="Front Chem Biol">
        <title>Unveiling the potential of Daldinia eschscholtzii MFLUCC 19-0629 through bioactivity and bioinformatics studies for enhanced sustainable agriculture production.</title>
        <authorList>
            <person name="Brooks S."/>
            <person name="Weaver J.A."/>
            <person name="Klomchit A."/>
            <person name="Alharthi S.A."/>
            <person name="Onlamun T."/>
            <person name="Nurani R."/>
            <person name="Vong T.K."/>
            <person name="Alberti F."/>
            <person name="Greco C."/>
        </authorList>
    </citation>
    <scope>NUCLEOTIDE SEQUENCE [LARGE SCALE GENOMIC DNA]</scope>
    <source>
        <strain evidence="3">MFLUCC 19-0629</strain>
    </source>
</reference>
<dbReference type="AlphaFoldDB" id="A0AAX6MV24"/>
<dbReference type="SUPFAM" id="SSF48576">
    <property type="entry name" value="Terpenoid synthases"/>
    <property type="match status" value="1"/>
</dbReference>
<evidence type="ECO:0000256" key="1">
    <source>
        <dbReference type="ARBA" id="ARBA00007946"/>
    </source>
</evidence>
<comment type="caution">
    <text evidence="3">The sequence shown here is derived from an EMBL/GenBank/DDBJ whole genome shotgun (WGS) entry which is preliminary data.</text>
</comment>
<dbReference type="SFLD" id="SFLDS00005">
    <property type="entry name" value="Isoprenoid_Synthase_Type_I"/>
    <property type="match status" value="1"/>
</dbReference>
<evidence type="ECO:0000313" key="3">
    <source>
        <dbReference type="EMBL" id="KAK6956032.1"/>
    </source>
</evidence>
<dbReference type="GO" id="GO:0016838">
    <property type="term" value="F:carbon-oxygen lyase activity, acting on phosphates"/>
    <property type="evidence" value="ECO:0007669"/>
    <property type="project" value="InterPro"/>
</dbReference>
<comment type="similarity">
    <text evidence="1">Belongs to the trichodiene synthase family.</text>
</comment>
<sequence>VCFPNHPLDVQLYVGIFTWIAIIVDDVAGRSFNDFAAFHERFANGAPQPTILLERWAGIIRSSFDHWDPIVANFIVASSLDFHNACVLEASSGLRRLVRTEGGQNFPWYIRSKTGLADAYAYFTFPKVIYPDTSSFLEAIPDLSAYLCLANDILSFYKEEKADESHNYIHYRAYYDSKDTRAVLQDVIEQTENAVRRMRVVVNGRQPYEQGLNDYILGYIAFHILGDRYKLAEIGLVEGGACAAATTIH</sequence>
<accession>A0AAX6MV24</accession>
<keyword evidence="2" id="KW-0456">Lyase</keyword>
<name>A0AAX6MV24_9PEZI</name>
<dbReference type="InterPro" id="IPR024652">
    <property type="entry name" value="Trichodiene_synth"/>
</dbReference>